<dbReference type="PANTHER" id="PTHR37941:SF1">
    <property type="entry name" value="FUMARASE E-RELATED"/>
    <property type="match status" value="1"/>
</dbReference>
<evidence type="ECO:0000313" key="2">
    <source>
        <dbReference type="Proteomes" id="UP001157353"/>
    </source>
</evidence>
<dbReference type="Pfam" id="PF05068">
    <property type="entry name" value="MtlR"/>
    <property type="match status" value="1"/>
</dbReference>
<dbReference type="PANTHER" id="PTHR37941">
    <property type="entry name" value="FUMARASE E-RELATED"/>
    <property type="match status" value="1"/>
</dbReference>
<dbReference type="Gene3D" id="1.20.120.330">
    <property type="entry name" value="Nucleotidyltransferases domain 2"/>
    <property type="match status" value="1"/>
</dbReference>
<dbReference type="InterPro" id="IPR038026">
    <property type="entry name" value="MtlR-like_sf"/>
</dbReference>
<dbReference type="RefSeq" id="WP_284205839.1">
    <property type="nucleotide sequence ID" value="NZ_BSPQ01000030.1"/>
</dbReference>
<sequence length="178" mass="20013">MSNKLQENEILEYLNASLTVRGFFISAVDVFEQVIQILIERVFLKNDFAVQSVVGPLLQNSGPLGELSVRLKLLFGLGVVPQTIYHDIEGMIKLKSLLNNDSADYTFTDPVIVSAIQDLHISKKMNMQSFESISAAQDDIDLIFYQMQVDRQQQVIKSSLALAIISLCEALDKESPFW</sequence>
<proteinExistence type="predicted"/>
<accession>A0ABQ6E5K6</accession>
<dbReference type="SUPFAM" id="SSF158668">
    <property type="entry name" value="MtlR-like"/>
    <property type="match status" value="1"/>
</dbReference>
<protein>
    <submittedName>
        <fullName evidence="1">MltR family transcriptional regulator</fullName>
    </submittedName>
</protein>
<gene>
    <name evidence="1" type="primary">mtlR</name>
    <name evidence="1" type="ORF">GCM10007916_37590</name>
</gene>
<dbReference type="EMBL" id="BSPQ01000030">
    <property type="protein sequence ID" value="GLS92687.1"/>
    <property type="molecule type" value="Genomic_DNA"/>
</dbReference>
<evidence type="ECO:0000313" key="1">
    <source>
        <dbReference type="EMBL" id="GLS92687.1"/>
    </source>
</evidence>
<dbReference type="Proteomes" id="UP001157353">
    <property type="component" value="Unassembled WGS sequence"/>
</dbReference>
<dbReference type="NCBIfam" id="NF008234">
    <property type="entry name" value="PRK11001.1"/>
    <property type="match status" value="1"/>
</dbReference>
<keyword evidence="2" id="KW-1185">Reference proteome</keyword>
<comment type="caution">
    <text evidence="1">The sequence shown here is derived from an EMBL/GenBank/DDBJ whole genome shotgun (WGS) entry which is preliminary data.</text>
</comment>
<name>A0ABQ6E5K6_9GAMM</name>
<dbReference type="InterPro" id="IPR007761">
    <property type="entry name" value="MtlR-like"/>
</dbReference>
<reference evidence="2" key="1">
    <citation type="journal article" date="2019" name="Int. J. Syst. Evol. Microbiol.">
        <title>The Global Catalogue of Microorganisms (GCM) 10K type strain sequencing project: providing services to taxonomists for standard genome sequencing and annotation.</title>
        <authorList>
            <consortium name="The Broad Institute Genomics Platform"/>
            <consortium name="The Broad Institute Genome Sequencing Center for Infectious Disease"/>
            <person name="Wu L."/>
            <person name="Ma J."/>
        </authorList>
    </citation>
    <scope>NUCLEOTIDE SEQUENCE [LARGE SCALE GENOMIC DNA]</scope>
    <source>
        <strain evidence="2">NBRC 103166</strain>
    </source>
</reference>
<organism evidence="1 2">
    <name type="scientific">Psychromonas marina</name>
    <dbReference type="NCBI Taxonomy" id="88364"/>
    <lineage>
        <taxon>Bacteria</taxon>
        <taxon>Pseudomonadati</taxon>
        <taxon>Pseudomonadota</taxon>
        <taxon>Gammaproteobacteria</taxon>
        <taxon>Alteromonadales</taxon>
        <taxon>Psychromonadaceae</taxon>
        <taxon>Psychromonas</taxon>
    </lineage>
</organism>